<evidence type="ECO:0000256" key="1">
    <source>
        <dbReference type="SAM" id="MobiDB-lite"/>
    </source>
</evidence>
<dbReference type="Proteomes" id="UP000225706">
    <property type="component" value="Unassembled WGS sequence"/>
</dbReference>
<comment type="caution">
    <text evidence="3">The sequence shown here is derived from an EMBL/GenBank/DDBJ whole genome shotgun (WGS) entry which is preliminary data.</text>
</comment>
<organism evidence="3 4">
    <name type="scientific">Stylophora pistillata</name>
    <name type="common">Smooth cauliflower coral</name>
    <dbReference type="NCBI Taxonomy" id="50429"/>
    <lineage>
        <taxon>Eukaryota</taxon>
        <taxon>Metazoa</taxon>
        <taxon>Cnidaria</taxon>
        <taxon>Anthozoa</taxon>
        <taxon>Hexacorallia</taxon>
        <taxon>Scleractinia</taxon>
        <taxon>Astrocoeniina</taxon>
        <taxon>Pocilloporidae</taxon>
        <taxon>Stylophora</taxon>
    </lineage>
</organism>
<keyword evidence="2" id="KW-0812">Transmembrane</keyword>
<accession>A0A2B4RRR1</accession>
<reference evidence="4" key="1">
    <citation type="journal article" date="2017" name="bioRxiv">
        <title>Comparative analysis of the genomes of Stylophora pistillata and Acropora digitifera provides evidence for extensive differences between species of corals.</title>
        <authorList>
            <person name="Voolstra C.R."/>
            <person name="Li Y."/>
            <person name="Liew Y.J."/>
            <person name="Baumgarten S."/>
            <person name="Zoccola D."/>
            <person name="Flot J.-F."/>
            <person name="Tambutte S."/>
            <person name="Allemand D."/>
            <person name="Aranda M."/>
        </authorList>
    </citation>
    <scope>NUCLEOTIDE SEQUENCE [LARGE SCALE GENOMIC DNA]</scope>
</reference>
<dbReference type="AlphaFoldDB" id="A0A2B4RRR1"/>
<evidence type="ECO:0000256" key="2">
    <source>
        <dbReference type="SAM" id="Phobius"/>
    </source>
</evidence>
<keyword evidence="2" id="KW-1133">Transmembrane helix</keyword>
<protein>
    <submittedName>
        <fullName evidence="3">Uncharacterized protein</fullName>
    </submittedName>
</protein>
<feature type="transmembrane region" description="Helical" evidence="2">
    <location>
        <begin position="38"/>
        <end position="66"/>
    </location>
</feature>
<feature type="region of interest" description="Disordered" evidence="1">
    <location>
        <begin position="96"/>
        <end position="129"/>
    </location>
</feature>
<proteinExistence type="predicted"/>
<evidence type="ECO:0000313" key="4">
    <source>
        <dbReference type="Proteomes" id="UP000225706"/>
    </source>
</evidence>
<evidence type="ECO:0000313" key="3">
    <source>
        <dbReference type="EMBL" id="PFX18945.1"/>
    </source>
</evidence>
<keyword evidence="2" id="KW-0472">Membrane</keyword>
<dbReference type="EMBL" id="LSMT01000384">
    <property type="protein sequence ID" value="PFX18945.1"/>
    <property type="molecule type" value="Genomic_DNA"/>
</dbReference>
<dbReference type="OrthoDB" id="5954334at2759"/>
<name>A0A2B4RRR1_STYPI</name>
<gene>
    <name evidence="3" type="ORF">AWC38_SpisGene16665</name>
</gene>
<keyword evidence="4" id="KW-1185">Reference proteome</keyword>
<feature type="compositionally biased region" description="Polar residues" evidence="1">
    <location>
        <begin position="96"/>
        <end position="108"/>
    </location>
</feature>
<sequence length="166" mass="18818">MDDASKNRSVVFKIFFILASTGLTNGSKLDDLLNDNNLLLYVTIGFLCFSVLFLFFVILFISIVIIRMQKIRKAQKEEDEVGGRISETIIANPNVLQQPPRRSSNANEPTKWERHPNAGKNGGKRLSKGNVPVDHLDYMDLIIMDAVNMNLPRAKKIENENREKTV</sequence>